<reference evidence="2 3" key="2">
    <citation type="submission" date="2015-05" db="EMBL/GenBank/DDBJ databases">
        <authorList>
            <person name="Morales-Cruz A."/>
            <person name="Amrine K.C."/>
            <person name="Cantu D."/>
        </authorList>
    </citation>
    <scope>NUCLEOTIDE SEQUENCE [LARGE SCALE GENOMIC DNA]</scope>
    <source>
        <strain evidence="2">DA912</strain>
    </source>
</reference>
<reference evidence="2 3" key="1">
    <citation type="submission" date="2015-05" db="EMBL/GenBank/DDBJ databases">
        <title>Distinctive expansion of gene families associated with plant cell wall degradation and secondary metabolism in the genomes of grapevine trunk pathogens.</title>
        <authorList>
            <person name="Lawrence D.P."/>
            <person name="Travadon R."/>
            <person name="Rolshausen P.E."/>
            <person name="Baumgartner K."/>
        </authorList>
    </citation>
    <scope>NUCLEOTIDE SEQUENCE [LARGE SCALE GENOMIC DNA]</scope>
    <source>
        <strain evidence="2">DA912</strain>
    </source>
</reference>
<evidence type="ECO:0000313" key="3">
    <source>
        <dbReference type="Proteomes" id="UP000034680"/>
    </source>
</evidence>
<comment type="caution">
    <text evidence="2">The sequence shown here is derived from an EMBL/GenBank/DDBJ whole genome shotgun (WGS) entry which is preliminary data.</text>
</comment>
<feature type="signal peptide" evidence="1">
    <location>
        <begin position="1"/>
        <end position="18"/>
    </location>
</feature>
<gene>
    <name evidence="2" type="ORF">UCDDA912_g02159</name>
</gene>
<sequence>MQIAAVTSILALAASASAATVYGTLQMWYDANATCTQGTVLYPQGQSLALSSLDSCAAVIPGVNGAEFQLFEGIPLTPLFGFQLFSDAECNELVTDESRKCVTGVKSYKIVRL</sequence>
<keyword evidence="3" id="KW-1185">Reference proteome</keyword>
<accession>A0A0G2FV84</accession>
<dbReference type="AlphaFoldDB" id="A0A0G2FV84"/>
<organism evidence="2 3">
    <name type="scientific">Diaporthe ampelina</name>
    <dbReference type="NCBI Taxonomy" id="1214573"/>
    <lineage>
        <taxon>Eukaryota</taxon>
        <taxon>Fungi</taxon>
        <taxon>Dikarya</taxon>
        <taxon>Ascomycota</taxon>
        <taxon>Pezizomycotina</taxon>
        <taxon>Sordariomycetes</taxon>
        <taxon>Sordariomycetidae</taxon>
        <taxon>Diaporthales</taxon>
        <taxon>Diaporthaceae</taxon>
        <taxon>Diaporthe</taxon>
    </lineage>
</organism>
<dbReference type="OrthoDB" id="4832625at2759"/>
<keyword evidence="1" id="KW-0732">Signal</keyword>
<protein>
    <submittedName>
        <fullName evidence="2">Uncharacterized protein</fullName>
    </submittedName>
</protein>
<proteinExistence type="predicted"/>
<evidence type="ECO:0000313" key="2">
    <source>
        <dbReference type="EMBL" id="KKY37814.1"/>
    </source>
</evidence>
<feature type="chain" id="PRO_5002544351" evidence="1">
    <location>
        <begin position="19"/>
        <end position="113"/>
    </location>
</feature>
<evidence type="ECO:0000256" key="1">
    <source>
        <dbReference type="SAM" id="SignalP"/>
    </source>
</evidence>
<dbReference type="Proteomes" id="UP000034680">
    <property type="component" value="Unassembled WGS sequence"/>
</dbReference>
<name>A0A0G2FV84_9PEZI</name>
<dbReference type="EMBL" id="LCUC01000067">
    <property type="protein sequence ID" value="KKY37814.1"/>
    <property type="molecule type" value="Genomic_DNA"/>
</dbReference>